<protein>
    <submittedName>
        <fullName evidence="1">Uncharacterized protein</fullName>
    </submittedName>
</protein>
<dbReference type="AlphaFoldDB" id="A0A4Y2MUC0"/>
<organism evidence="1 2">
    <name type="scientific">Araneus ventricosus</name>
    <name type="common">Orbweaver spider</name>
    <name type="synonym">Epeira ventricosa</name>
    <dbReference type="NCBI Taxonomy" id="182803"/>
    <lineage>
        <taxon>Eukaryota</taxon>
        <taxon>Metazoa</taxon>
        <taxon>Ecdysozoa</taxon>
        <taxon>Arthropoda</taxon>
        <taxon>Chelicerata</taxon>
        <taxon>Arachnida</taxon>
        <taxon>Araneae</taxon>
        <taxon>Araneomorphae</taxon>
        <taxon>Entelegynae</taxon>
        <taxon>Araneoidea</taxon>
        <taxon>Araneidae</taxon>
        <taxon>Araneus</taxon>
    </lineage>
</organism>
<gene>
    <name evidence="1" type="ORF">AVEN_158640_1</name>
</gene>
<dbReference type="EMBL" id="BGPR01007977">
    <property type="protein sequence ID" value="GBN30771.1"/>
    <property type="molecule type" value="Genomic_DNA"/>
</dbReference>
<keyword evidence="2" id="KW-1185">Reference proteome</keyword>
<dbReference type="Proteomes" id="UP000499080">
    <property type="component" value="Unassembled WGS sequence"/>
</dbReference>
<comment type="caution">
    <text evidence="1">The sequence shown here is derived from an EMBL/GenBank/DDBJ whole genome shotgun (WGS) entry which is preliminary data.</text>
</comment>
<sequence length="110" mass="12917">MKTIFNSYWIQRLPEGCLIVEFYGKLTNDQISQEVTPRSDSKHPSCLDSSTNRDSNLLSFLYQNVRDLRTKTVEFYSSEASVEYDVICVTETWLCEDIDSWHQFGDRYLV</sequence>
<proteinExistence type="predicted"/>
<accession>A0A4Y2MUC0</accession>
<reference evidence="1 2" key="1">
    <citation type="journal article" date="2019" name="Sci. Rep.">
        <title>Orb-weaving spider Araneus ventricosus genome elucidates the spidroin gene catalogue.</title>
        <authorList>
            <person name="Kono N."/>
            <person name="Nakamura H."/>
            <person name="Ohtoshi R."/>
            <person name="Moran D.A.P."/>
            <person name="Shinohara A."/>
            <person name="Yoshida Y."/>
            <person name="Fujiwara M."/>
            <person name="Mori M."/>
            <person name="Tomita M."/>
            <person name="Arakawa K."/>
        </authorList>
    </citation>
    <scope>NUCLEOTIDE SEQUENCE [LARGE SCALE GENOMIC DNA]</scope>
</reference>
<dbReference type="SUPFAM" id="SSF56219">
    <property type="entry name" value="DNase I-like"/>
    <property type="match status" value="1"/>
</dbReference>
<dbReference type="InterPro" id="IPR036691">
    <property type="entry name" value="Endo/exonu/phosph_ase_sf"/>
</dbReference>
<evidence type="ECO:0000313" key="2">
    <source>
        <dbReference type="Proteomes" id="UP000499080"/>
    </source>
</evidence>
<name>A0A4Y2MUC0_ARAVE</name>
<evidence type="ECO:0000313" key="1">
    <source>
        <dbReference type="EMBL" id="GBN30771.1"/>
    </source>
</evidence>